<dbReference type="EMBL" id="BDQM01000013">
    <property type="protein sequence ID" value="GAW96287.1"/>
    <property type="molecule type" value="Genomic_DNA"/>
</dbReference>
<evidence type="ECO:0000313" key="1">
    <source>
        <dbReference type="EMBL" id="GAW96287.1"/>
    </source>
</evidence>
<protein>
    <recommendedName>
        <fullName evidence="3">Flagellar protein FliT</fullName>
    </recommendedName>
</protein>
<sequence length="130" mass="14503">MANDIKQALEQIIAVSRQLLSCILAVQNKIQGAVGVTQESVSETDNNSHGDKEITMAELTELLAKRDGLIRHLFTQYLSIEIAQEQDLLNEMATLDKQLSDNLQLCKQTLAAQVIKLKKGNKATKSYQKY</sequence>
<name>A0ABQ0MVD3_9GAMM</name>
<evidence type="ECO:0008006" key="3">
    <source>
        <dbReference type="Google" id="ProtNLM"/>
    </source>
</evidence>
<accession>A0ABQ0MVD3</accession>
<organism evidence="1 2">
    <name type="scientific">Colwellia marinimaniae</name>
    <dbReference type="NCBI Taxonomy" id="1513592"/>
    <lineage>
        <taxon>Bacteria</taxon>
        <taxon>Pseudomonadati</taxon>
        <taxon>Pseudomonadota</taxon>
        <taxon>Gammaproteobacteria</taxon>
        <taxon>Alteromonadales</taxon>
        <taxon>Colwelliaceae</taxon>
        <taxon>Colwellia</taxon>
    </lineage>
</organism>
<proteinExistence type="predicted"/>
<keyword evidence="2" id="KW-1185">Reference proteome</keyword>
<dbReference type="RefSeq" id="WP_057180200.1">
    <property type="nucleotide sequence ID" value="NZ_BDQM01000013.1"/>
</dbReference>
<reference evidence="1 2" key="1">
    <citation type="submission" date="2017-06" db="EMBL/GenBank/DDBJ databases">
        <title>Whole Genome Sequences of Colwellia marinimaniae MTCD1.</title>
        <authorList>
            <person name="Kusumoto H."/>
            <person name="Inoue M."/>
            <person name="Tanikawa K."/>
            <person name="Maeji H."/>
            <person name="Cameron J.H."/>
            <person name="Bartlett D.H."/>
        </authorList>
    </citation>
    <scope>NUCLEOTIDE SEQUENCE [LARGE SCALE GENOMIC DNA]</scope>
    <source>
        <strain evidence="1 2">MTCD1</strain>
    </source>
</reference>
<evidence type="ECO:0000313" key="2">
    <source>
        <dbReference type="Proteomes" id="UP000197068"/>
    </source>
</evidence>
<comment type="caution">
    <text evidence="1">The sequence shown here is derived from an EMBL/GenBank/DDBJ whole genome shotgun (WGS) entry which is preliminary data.</text>
</comment>
<dbReference type="Proteomes" id="UP000197068">
    <property type="component" value="Unassembled WGS sequence"/>
</dbReference>
<gene>
    <name evidence="1" type="ORF">MTCD1_01901</name>
</gene>